<accession>A0A3E1YAM0</accession>
<comment type="caution">
    <text evidence="4">The sequence shown here is derived from an EMBL/GenBank/DDBJ whole genome shotgun (WGS) entry which is preliminary data.</text>
</comment>
<evidence type="ECO:0000313" key="5">
    <source>
        <dbReference type="Proteomes" id="UP000260644"/>
    </source>
</evidence>
<keyword evidence="5" id="KW-1185">Reference proteome</keyword>
<evidence type="ECO:0000256" key="2">
    <source>
        <dbReference type="ARBA" id="ARBA00023315"/>
    </source>
</evidence>
<dbReference type="InterPro" id="IPR050832">
    <property type="entry name" value="Bact_Acetyltransf"/>
</dbReference>
<gene>
    <name evidence="4" type="ORF">DVR12_13010</name>
</gene>
<keyword evidence="1 4" id="KW-0808">Transferase</keyword>
<dbReference type="Gene3D" id="3.40.630.30">
    <property type="match status" value="1"/>
</dbReference>
<dbReference type="Proteomes" id="UP000260644">
    <property type="component" value="Unassembled WGS sequence"/>
</dbReference>
<evidence type="ECO:0000256" key="1">
    <source>
        <dbReference type="ARBA" id="ARBA00022679"/>
    </source>
</evidence>
<protein>
    <submittedName>
        <fullName evidence="4">N-acetyltransferase</fullName>
    </submittedName>
</protein>
<dbReference type="PROSITE" id="PS51186">
    <property type="entry name" value="GNAT"/>
    <property type="match status" value="1"/>
</dbReference>
<dbReference type="InterPro" id="IPR016181">
    <property type="entry name" value="Acyl_CoA_acyltransferase"/>
</dbReference>
<dbReference type="EMBL" id="QPMM01000006">
    <property type="protein sequence ID" value="RFS22707.1"/>
    <property type="molecule type" value="Genomic_DNA"/>
</dbReference>
<evidence type="ECO:0000313" key="4">
    <source>
        <dbReference type="EMBL" id="RFS22707.1"/>
    </source>
</evidence>
<reference evidence="4 5" key="1">
    <citation type="submission" date="2018-07" db="EMBL/GenBank/DDBJ databases">
        <title>Chitinophaga K2CV101002-2 sp. nov., isolated from a monsoon evergreen broad-leaved forest soil.</title>
        <authorList>
            <person name="Lv Y."/>
        </authorList>
    </citation>
    <scope>NUCLEOTIDE SEQUENCE [LARGE SCALE GENOMIC DNA]</scope>
    <source>
        <strain evidence="4 5">GDMCC 1.1288</strain>
    </source>
</reference>
<organism evidence="4 5">
    <name type="scientific">Chitinophaga silvatica</name>
    <dbReference type="NCBI Taxonomy" id="2282649"/>
    <lineage>
        <taxon>Bacteria</taxon>
        <taxon>Pseudomonadati</taxon>
        <taxon>Bacteroidota</taxon>
        <taxon>Chitinophagia</taxon>
        <taxon>Chitinophagales</taxon>
        <taxon>Chitinophagaceae</taxon>
        <taxon>Chitinophaga</taxon>
    </lineage>
</organism>
<dbReference type="PANTHER" id="PTHR43877">
    <property type="entry name" value="AMINOALKYLPHOSPHONATE N-ACETYLTRANSFERASE-RELATED-RELATED"/>
    <property type="match status" value="1"/>
</dbReference>
<proteinExistence type="predicted"/>
<dbReference type="OrthoDB" id="9797178at2"/>
<dbReference type="CDD" id="cd04301">
    <property type="entry name" value="NAT_SF"/>
    <property type="match status" value="1"/>
</dbReference>
<dbReference type="SUPFAM" id="SSF55729">
    <property type="entry name" value="Acyl-CoA N-acyltransferases (Nat)"/>
    <property type="match status" value="1"/>
</dbReference>
<dbReference type="RefSeq" id="WP_116976100.1">
    <property type="nucleotide sequence ID" value="NZ_QPMM01000006.1"/>
</dbReference>
<dbReference type="Pfam" id="PF13527">
    <property type="entry name" value="Acetyltransf_9"/>
    <property type="match status" value="1"/>
</dbReference>
<feature type="domain" description="N-acetyltransferase" evidence="3">
    <location>
        <begin position="1"/>
        <end position="155"/>
    </location>
</feature>
<evidence type="ECO:0000259" key="3">
    <source>
        <dbReference type="PROSITE" id="PS51186"/>
    </source>
</evidence>
<name>A0A3E1YAM0_9BACT</name>
<dbReference type="AlphaFoldDB" id="A0A3E1YAM0"/>
<keyword evidence="2" id="KW-0012">Acyltransferase</keyword>
<sequence length="174" mass="19788">MIIRREEPKDYPIVFTLLEAAFRDEMHSDHKEQFLVERLRKSQAFVNELSIVAEQDGEIVGYILLTEIDIQQNEELTPSLALAPVAVLPTHQYKGIGGQLIEYAHNKARSLGYQSVVVLGHETYYPKFGYQPAENFGIRFPFDVPAENCMVLELVPGSLKNVKGLVRYSPAFFE</sequence>
<dbReference type="InterPro" id="IPR000182">
    <property type="entry name" value="GNAT_dom"/>
</dbReference>
<dbReference type="GO" id="GO:0016747">
    <property type="term" value="F:acyltransferase activity, transferring groups other than amino-acyl groups"/>
    <property type="evidence" value="ECO:0007669"/>
    <property type="project" value="InterPro"/>
</dbReference>